<dbReference type="PANTHER" id="PTHR12673">
    <property type="entry name" value="FACIOGENITAL DYSPLASIA PROTEIN"/>
    <property type="match status" value="1"/>
</dbReference>
<accession>A0A9P5TCR8</accession>
<dbReference type="CDD" id="cd00160">
    <property type="entry name" value="RhoGEF"/>
    <property type="match status" value="1"/>
</dbReference>
<feature type="compositionally biased region" description="Polar residues" evidence="2">
    <location>
        <begin position="828"/>
        <end position="839"/>
    </location>
</feature>
<reference evidence="4" key="2">
    <citation type="journal article" date="2020" name="Nat. Commun.">
        <title>Large-scale genome sequencing of mycorrhizal fungi provides insights into the early evolution of symbiotic traits.</title>
        <authorList>
            <person name="Miyauchi S."/>
            <person name="Kiss E."/>
            <person name="Kuo A."/>
            <person name="Drula E."/>
            <person name="Kohler A."/>
            <person name="Sanchez-Garcia M."/>
            <person name="Morin E."/>
            <person name="Andreopoulos B."/>
            <person name="Barry K.W."/>
            <person name="Bonito G."/>
            <person name="Buee M."/>
            <person name="Carver A."/>
            <person name="Chen C."/>
            <person name="Cichocki N."/>
            <person name="Clum A."/>
            <person name="Culley D."/>
            <person name="Crous P.W."/>
            <person name="Fauchery L."/>
            <person name="Girlanda M."/>
            <person name="Hayes R.D."/>
            <person name="Keri Z."/>
            <person name="LaButti K."/>
            <person name="Lipzen A."/>
            <person name="Lombard V."/>
            <person name="Magnuson J."/>
            <person name="Maillard F."/>
            <person name="Murat C."/>
            <person name="Nolan M."/>
            <person name="Ohm R.A."/>
            <person name="Pangilinan J."/>
            <person name="Pereira M.F."/>
            <person name="Perotto S."/>
            <person name="Peter M."/>
            <person name="Pfister S."/>
            <person name="Riley R."/>
            <person name="Sitrit Y."/>
            <person name="Stielow J.B."/>
            <person name="Szollosi G."/>
            <person name="Zifcakova L."/>
            <person name="Stursova M."/>
            <person name="Spatafora J.W."/>
            <person name="Tedersoo L."/>
            <person name="Vaario L.M."/>
            <person name="Yamada A."/>
            <person name="Yan M."/>
            <person name="Wang P."/>
            <person name="Xu J."/>
            <person name="Bruns T."/>
            <person name="Baldrian P."/>
            <person name="Vilgalys R."/>
            <person name="Dunand C."/>
            <person name="Henrissat B."/>
            <person name="Grigoriev I.V."/>
            <person name="Hibbett D."/>
            <person name="Nagy L.G."/>
            <person name="Martin F.M."/>
        </authorList>
    </citation>
    <scope>NUCLEOTIDE SEQUENCE</scope>
    <source>
        <strain evidence="4">Prilba</strain>
    </source>
</reference>
<feature type="compositionally biased region" description="Low complexity" evidence="2">
    <location>
        <begin position="743"/>
        <end position="756"/>
    </location>
</feature>
<dbReference type="SMART" id="SM00325">
    <property type="entry name" value="RhoGEF"/>
    <property type="match status" value="1"/>
</dbReference>
<dbReference type="SUPFAM" id="SSF48065">
    <property type="entry name" value="DBL homology domain (DH-domain)"/>
    <property type="match status" value="1"/>
</dbReference>
<dbReference type="PANTHER" id="PTHR12673:SF270">
    <property type="entry name" value="FYVE-TYPE DOMAIN-CONTAINING PROTEIN"/>
    <property type="match status" value="1"/>
</dbReference>
<feature type="compositionally biased region" description="Polar residues" evidence="2">
    <location>
        <begin position="893"/>
        <end position="904"/>
    </location>
</feature>
<feature type="region of interest" description="Disordered" evidence="2">
    <location>
        <begin position="1"/>
        <end position="30"/>
    </location>
</feature>
<feature type="compositionally biased region" description="Polar residues" evidence="2">
    <location>
        <begin position="963"/>
        <end position="973"/>
    </location>
</feature>
<feature type="compositionally biased region" description="Low complexity" evidence="2">
    <location>
        <begin position="655"/>
        <end position="698"/>
    </location>
</feature>
<dbReference type="GO" id="GO:0005085">
    <property type="term" value="F:guanyl-nucleotide exchange factor activity"/>
    <property type="evidence" value="ECO:0007669"/>
    <property type="project" value="InterPro"/>
</dbReference>
<organism evidence="4 5">
    <name type="scientific">Russula ochroleuca</name>
    <dbReference type="NCBI Taxonomy" id="152965"/>
    <lineage>
        <taxon>Eukaryota</taxon>
        <taxon>Fungi</taxon>
        <taxon>Dikarya</taxon>
        <taxon>Basidiomycota</taxon>
        <taxon>Agaricomycotina</taxon>
        <taxon>Agaricomycetes</taxon>
        <taxon>Russulales</taxon>
        <taxon>Russulaceae</taxon>
        <taxon>Russula</taxon>
    </lineage>
</organism>
<feature type="compositionally biased region" description="Basic residues" evidence="2">
    <location>
        <begin position="712"/>
        <end position="725"/>
    </location>
</feature>
<sequence>MILSTSPRKAVPLASGDGWDQSSSSSKGPPVTRRAFFCGVVVESEGGNAISEDVQELVASLGEPLGSQSDIDSVQSRSLETDVDNANAITRRKTMTNPSAIEDILNEFVATERSYVKRLRTLKHDYADPLRTFARSKDTAIISLYDANTLFGNVDNLLPVNEALLADLEKMVSPEGPRTVGFIGDVVLRHFKDLHGFEQYKQYYVKREEAQAIFEREMSRRSSGFAAFVDRIKYSSAETMNRIGLRELLMDPVQRIPRYTLMLHTMIKRLPPGDPQRAKLAEAVEIASKIAQAEIDEETKRASVMFCLRTTIDGFPPGLISNSRRLVDYVDVEDTFIEGLPSAPSGSGASALEPLHCTLFLFDDKLMIVKRPGNGEKSGQVLTGLDQLDKIAKGSGVPSGLKKSGMSCKGVVDLTDVVATDVGGADFHLYLEKPPQDQTDRWSGRPFRPLSLVSPPHPPNFNPQRTEAEKARFLDNLWLSQANIRTRSGKSVVLCSEERVVESRGGRTTYARTYFNVYQRTAFLQEPRKTKVVVHIDELGTSDPLPFGVNGPPFVSIRVQPIAGALARYKVMSSDPNDETEEDIVQTGRVSDRVVQTIHQYGLFKFRTGKNSVPSTPTTISRSRAAIFGLDAISRNLFNAFPGTGRGDIFGGSINGSRRSKSSTSRSSVSAQSSSDGSFTRFSQRSSSTLTAATSISSMDDETLDGTQLSRPKSRTRRLLSRSKSPKGSGSEPDISPKRQRSRSGSISSSFSREQSPAVDDVYEACEMVPAKRDMDESEWDLTMRLELARHNSQNQRSKGPAELPNPWDRVEDTIYEDNPPEPLRPSSRASGSGLSQRSTTPTNLYLPTPLTEVNEHPENRSRNASGSRPRGPRSPSPLPPSPIASPDPDFESLNSALETTLHNLNRPLATPPKSVSPLPRSRRQPFEPTGNTEAAPRIFPHGVQKTPGTIEPLSIKKKHSLRNSNGDSSPSRKAQHRTPPNIRGRIVSPRRVSPIVRQKKATASSGSQEDVDLPKLLTLVESIKDELDTSRRAVKRIKLDSEQGAAAWTQVSDGDDNVPKLHRVGASNNTPQRNSAAMNKAAQERMEEMRQLISKRSGEAAPPWSQYRGQREAAIAGSDVGRTIEFLKSIEDAVSEADKSLVRAASNQEALSINIGLLAADLKEKAGLLEKSRVELQSTKRQCELVKSLLADATAENEIMYEAFNEELDGMFNDAHLPDTDAWAAMTRDLRQCKESRNALSKENSQLKRRLAEVESEKEEWAALLRRHGLIS</sequence>
<keyword evidence="1" id="KW-0175">Coiled coil</keyword>
<feature type="compositionally biased region" description="Pro residues" evidence="2">
    <location>
        <begin position="873"/>
        <end position="886"/>
    </location>
</feature>
<dbReference type="AlphaFoldDB" id="A0A9P5TCR8"/>
<dbReference type="InterPro" id="IPR000219">
    <property type="entry name" value="DH_dom"/>
</dbReference>
<evidence type="ECO:0000256" key="2">
    <source>
        <dbReference type="SAM" id="MobiDB-lite"/>
    </source>
</evidence>
<protein>
    <recommendedName>
        <fullName evidence="3">DH domain-containing protein</fullName>
    </recommendedName>
</protein>
<feature type="coiled-coil region" evidence="1">
    <location>
        <begin position="1231"/>
        <end position="1265"/>
    </location>
</feature>
<dbReference type="EMBL" id="WHVB01000003">
    <property type="protein sequence ID" value="KAF8484833.1"/>
    <property type="molecule type" value="Genomic_DNA"/>
</dbReference>
<keyword evidence="5" id="KW-1185">Reference proteome</keyword>
<feature type="region of interest" description="Disordered" evidence="2">
    <location>
        <begin position="791"/>
        <end position="989"/>
    </location>
</feature>
<dbReference type="GO" id="GO:0005737">
    <property type="term" value="C:cytoplasm"/>
    <property type="evidence" value="ECO:0007669"/>
    <property type="project" value="TreeGrafter"/>
</dbReference>
<evidence type="ECO:0000256" key="1">
    <source>
        <dbReference type="SAM" id="Coils"/>
    </source>
</evidence>
<name>A0A9P5TCR8_9AGAM</name>
<dbReference type="InterPro" id="IPR035899">
    <property type="entry name" value="DBL_dom_sf"/>
</dbReference>
<dbReference type="Proteomes" id="UP000759537">
    <property type="component" value="Unassembled WGS sequence"/>
</dbReference>
<comment type="caution">
    <text evidence="4">The sequence shown here is derived from an EMBL/GenBank/DDBJ whole genome shotgun (WGS) entry which is preliminary data.</text>
</comment>
<dbReference type="Pfam" id="PF00621">
    <property type="entry name" value="RhoGEF"/>
    <property type="match status" value="1"/>
</dbReference>
<dbReference type="Gene3D" id="1.20.900.10">
    <property type="entry name" value="Dbl homology (DH) domain"/>
    <property type="match status" value="1"/>
</dbReference>
<evidence type="ECO:0000313" key="5">
    <source>
        <dbReference type="Proteomes" id="UP000759537"/>
    </source>
</evidence>
<feature type="compositionally biased region" description="Low complexity" evidence="2">
    <location>
        <begin position="840"/>
        <end position="852"/>
    </location>
</feature>
<dbReference type="InterPro" id="IPR051092">
    <property type="entry name" value="FYVE_RhoGEF_PH"/>
</dbReference>
<proteinExistence type="predicted"/>
<feature type="domain" description="DH" evidence="3">
    <location>
        <begin position="100"/>
        <end position="297"/>
    </location>
</feature>
<dbReference type="OrthoDB" id="660555at2759"/>
<dbReference type="PROSITE" id="PS50010">
    <property type="entry name" value="DH_2"/>
    <property type="match status" value="1"/>
</dbReference>
<evidence type="ECO:0000313" key="4">
    <source>
        <dbReference type="EMBL" id="KAF8484833.1"/>
    </source>
</evidence>
<feature type="region of interest" description="Disordered" evidence="2">
    <location>
        <begin position="648"/>
        <end position="759"/>
    </location>
</feature>
<gene>
    <name evidence="4" type="ORF">DFH94DRAFT_716365</name>
</gene>
<evidence type="ECO:0000259" key="3">
    <source>
        <dbReference type="PROSITE" id="PS50010"/>
    </source>
</evidence>
<reference evidence="4" key="1">
    <citation type="submission" date="2019-10" db="EMBL/GenBank/DDBJ databases">
        <authorList>
            <consortium name="DOE Joint Genome Institute"/>
            <person name="Kuo A."/>
            <person name="Miyauchi S."/>
            <person name="Kiss E."/>
            <person name="Drula E."/>
            <person name="Kohler A."/>
            <person name="Sanchez-Garcia M."/>
            <person name="Andreopoulos B."/>
            <person name="Barry K.W."/>
            <person name="Bonito G."/>
            <person name="Buee M."/>
            <person name="Carver A."/>
            <person name="Chen C."/>
            <person name="Cichocki N."/>
            <person name="Clum A."/>
            <person name="Culley D."/>
            <person name="Crous P.W."/>
            <person name="Fauchery L."/>
            <person name="Girlanda M."/>
            <person name="Hayes R."/>
            <person name="Keri Z."/>
            <person name="LaButti K."/>
            <person name="Lipzen A."/>
            <person name="Lombard V."/>
            <person name="Magnuson J."/>
            <person name="Maillard F."/>
            <person name="Morin E."/>
            <person name="Murat C."/>
            <person name="Nolan M."/>
            <person name="Ohm R."/>
            <person name="Pangilinan J."/>
            <person name="Pereira M."/>
            <person name="Perotto S."/>
            <person name="Peter M."/>
            <person name="Riley R."/>
            <person name="Sitrit Y."/>
            <person name="Stielow B."/>
            <person name="Szollosi G."/>
            <person name="Zifcakova L."/>
            <person name="Stursova M."/>
            <person name="Spatafora J.W."/>
            <person name="Tedersoo L."/>
            <person name="Vaario L.-M."/>
            <person name="Yamada A."/>
            <person name="Yan M."/>
            <person name="Wang P."/>
            <person name="Xu J."/>
            <person name="Bruns T."/>
            <person name="Baldrian P."/>
            <person name="Vilgalys R."/>
            <person name="Henrissat B."/>
            <person name="Grigoriev I.V."/>
            <person name="Hibbett D."/>
            <person name="Nagy L.G."/>
            <person name="Martin F.M."/>
        </authorList>
    </citation>
    <scope>NUCLEOTIDE SEQUENCE</scope>
    <source>
        <strain evidence="4">Prilba</strain>
    </source>
</reference>